<accession>E9HQV6</accession>
<dbReference type="InParanoid" id="E9HQV6"/>
<dbReference type="PhylomeDB" id="E9HQV6"/>
<dbReference type="AlphaFoldDB" id="E9HQV6"/>
<dbReference type="OrthoDB" id="10643169at2759"/>
<name>E9HQV6_DAPPU</name>
<gene>
    <name evidence="1" type="ORF">DAPPUDRAFT_116885</name>
</gene>
<proteinExistence type="predicted"/>
<dbReference type="EMBL" id="GL732726">
    <property type="protein sequence ID" value="EFX65879.1"/>
    <property type="molecule type" value="Genomic_DNA"/>
</dbReference>
<evidence type="ECO:0000313" key="2">
    <source>
        <dbReference type="Proteomes" id="UP000000305"/>
    </source>
</evidence>
<evidence type="ECO:0000313" key="1">
    <source>
        <dbReference type="EMBL" id="EFX65879.1"/>
    </source>
</evidence>
<protein>
    <submittedName>
        <fullName evidence="1">Uncharacterized protein</fullName>
    </submittedName>
</protein>
<sequence length="162" mass="18670">MNAEEKNHFLSNETTEAIVIATKSTIAKIEHLLEAEYQFVLSQKFNSDNQERKFSLFHQANGGNYNMNARAAKFGVEKILRTGITYSVMNCNVALRTEKHDRRKNTSIRETSVPYPKVDILSNFDDKDLAVLEEPKKPADEKDYQIDHQEAEVTDHCIPKFY</sequence>
<organism evidence="1 2">
    <name type="scientific">Daphnia pulex</name>
    <name type="common">Water flea</name>
    <dbReference type="NCBI Taxonomy" id="6669"/>
    <lineage>
        <taxon>Eukaryota</taxon>
        <taxon>Metazoa</taxon>
        <taxon>Ecdysozoa</taxon>
        <taxon>Arthropoda</taxon>
        <taxon>Crustacea</taxon>
        <taxon>Branchiopoda</taxon>
        <taxon>Diplostraca</taxon>
        <taxon>Cladocera</taxon>
        <taxon>Anomopoda</taxon>
        <taxon>Daphniidae</taxon>
        <taxon>Daphnia</taxon>
    </lineage>
</organism>
<dbReference type="HOGENOM" id="CLU_1637125_0_0_1"/>
<keyword evidence="2" id="KW-1185">Reference proteome</keyword>
<reference evidence="1 2" key="1">
    <citation type="journal article" date="2011" name="Science">
        <title>The ecoresponsive genome of Daphnia pulex.</title>
        <authorList>
            <person name="Colbourne J.K."/>
            <person name="Pfrender M.E."/>
            <person name="Gilbert D."/>
            <person name="Thomas W.K."/>
            <person name="Tucker A."/>
            <person name="Oakley T.H."/>
            <person name="Tokishita S."/>
            <person name="Aerts A."/>
            <person name="Arnold G.J."/>
            <person name="Basu M.K."/>
            <person name="Bauer D.J."/>
            <person name="Caceres C.E."/>
            <person name="Carmel L."/>
            <person name="Casola C."/>
            <person name="Choi J.H."/>
            <person name="Detter J.C."/>
            <person name="Dong Q."/>
            <person name="Dusheyko S."/>
            <person name="Eads B.D."/>
            <person name="Frohlich T."/>
            <person name="Geiler-Samerotte K.A."/>
            <person name="Gerlach D."/>
            <person name="Hatcher P."/>
            <person name="Jogdeo S."/>
            <person name="Krijgsveld J."/>
            <person name="Kriventseva E.V."/>
            <person name="Kultz D."/>
            <person name="Laforsch C."/>
            <person name="Lindquist E."/>
            <person name="Lopez J."/>
            <person name="Manak J.R."/>
            <person name="Muller J."/>
            <person name="Pangilinan J."/>
            <person name="Patwardhan R.P."/>
            <person name="Pitluck S."/>
            <person name="Pritham E.J."/>
            <person name="Rechtsteiner A."/>
            <person name="Rho M."/>
            <person name="Rogozin I.B."/>
            <person name="Sakarya O."/>
            <person name="Salamov A."/>
            <person name="Schaack S."/>
            <person name="Shapiro H."/>
            <person name="Shiga Y."/>
            <person name="Skalitzky C."/>
            <person name="Smith Z."/>
            <person name="Souvorov A."/>
            <person name="Sung W."/>
            <person name="Tang Z."/>
            <person name="Tsuchiya D."/>
            <person name="Tu H."/>
            <person name="Vos H."/>
            <person name="Wang M."/>
            <person name="Wolf Y.I."/>
            <person name="Yamagata H."/>
            <person name="Yamada T."/>
            <person name="Ye Y."/>
            <person name="Shaw J.R."/>
            <person name="Andrews J."/>
            <person name="Crease T.J."/>
            <person name="Tang H."/>
            <person name="Lucas S.M."/>
            <person name="Robertson H.M."/>
            <person name="Bork P."/>
            <person name="Koonin E.V."/>
            <person name="Zdobnov E.M."/>
            <person name="Grigoriev I.V."/>
            <person name="Lynch M."/>
            <person name="Boore J.L."/>
        </authorList>
    </citation>
    <scope>NUCLEOTIDE SEQUENCE [LARGE SCALE GENOMIC DNA]</scope>
</reference>
<dbReference type="Proteomes" id="UP000000305">
    <property type="component" value="Unassembled WGS sequence"/>
</dbReference>
<dbReference type="KEGG" id="dpx:DAPPUDRAFT_116885"/>